<proteinExistence type="predicted"/>
<evidence type="ECO:0000256" key="2">
    <source>
        <dbReference type="ARBA" id="ARBA00023136"/>
    </source>
</evidence>
<keyword evidence="4" id="KW-0732">Signal</keyword>
<evidence type="ECO:0000256" key="3">
    <source>
        <dbReference type="ARBA" id="ARBA00023237"/>
    </source>
</evidence>
<dbReference type="SUPFAM" id="SSF56935">
    <property type="entry name" value="Porins"/>
    <property type="match status" value="1"/>
</dbReference>
<dbReference type="OrthoDB" id="9153755at2"/>
<feature type="signal peptide" evidence="4">
    <location>
        <begin position="1"/>
        <end position="21"/>
    </location>
</feature>
<accession>A0A8J2U3F9</accession>
<evidence type="ECO:0000256" key="1">
    <source>
        <dbReference type="ARBA" id="ARBA00004442"/>
    </source>
</evidence>
<dbReference type="EMBL" id="BMDX01000003">
    <property type="protein sequence ID" value="GGA69955.1"/>
    <property type="molecule type" value="Genomic_DNA"/>
</dbReference>
<dbReference type="InterPro" id="IPR036942">
    <property type="entry name" value="Beta-barrel_TonB_sf"/>
</dbReference>
<dbReference type="Pfam" id="PF10082">
    <property type="entry name" value="BBP2_2"/>
    <property type="match status" value="1"/>
</dbReference>
<dbReference type="RefSeq" id="WP_087504769.1">
    <property type="nucleotide sequence ID" value="NZ_BMDX01000003.1"/>
</dbReference>
<gene>
    <name evidence="5" type="ORF">GCM10011369_09530</name>
</gene>
<reference evidence="6" key="1">
    <citation type="journal article" date="2019" name="Int. J. Syst. Evol. Microbiol.">
        <title>The Global Catalogue of Microorganisms (GCM) 10K type strain sequencing project: providing services to taxonomists for standard genome sequencing and annotation.</title>
        <authorList>
            <consortium name="The Broad Institute Genomics Platform"/>
            <consortium name="The Broad Institute Genome Sequencing Center for Infectious Disease"/>
            <person name="Wu L."/>
            <person name="Ma J."/>
        </authorList>
    </citation>
    <scope>NUCLEOTIDE SEQUENCE [LARGE SCALE GENOMIC DNA]</scope>
    <source>
        <strain evidence="6">CGMCC 1.10130</strain>
    </source>
</reference>
<keyword evidence="3" id="KW-0998">Cell outer membrane</keyword>
<dbReference type="Proteomes" id="UP000619743">
    <property type="component" value="Unassembled WGS sequence"/>
</dbReference>
<organism evidence="5 6">
    <name type="scientific">Neiella marina</name>
    <dbReference type="NCBI Taxonomy" id="508461"/>
    <lineage>
        <taxon>Bacteria</taxon>
        <taxon>Pseudomonadati</taxon>
        <taxon>Pseudomonadota</taxon>
        <taxon>Gammaproteobacteria</taxon>
        <taxon>Alteromonadales</taxon>
        <taxon>Echinimonadaceae</taxon>
        <taxon>Neiella</taxon>
    </lineage>
</organism>
<comment type="subcellular location">
    <subcellularLocation>
        <location evidence="1">Cell outer membrane</location>
    </subcellularLocation>
</comment>
<sequence>MRLITTSALTLIVAVSSPVKADYQPAAVEIADGLKLRPQLSVINGYDDNTAHTSTAEIDSWYTLLKPELTVAGGDKLSNFAVGYQLAHATYHSSDEDDYTDHKLTTKLHHEFTSQHRLTMNYDFIREHEARGKGISEGQGDRLDEVVEKELQNASALYGFGVSDARFNVDVRLAYDQQEYRNFRQQSVFRDFDALTAGATLYWRLGPKTSALLDWSRTDTEYDRQAASESNRDSTDESYQLGLRWQATGKTAGIVKVGYENRDYDDVARTDFSGLTWSVGAEWMPKSYSKISIESGRRAKDPDTLGDFVKETNAALRWQHGWSDRLTTTVGGKYVDEEFTGLDRDDDYLSAQFAISYDWRRWLSTELNYQYSDQDSNIERLSYDKSTYWLTLRAAL</sequence>
<evidence type="ECO:0000313" key="5">
    <source>
        <dbReference type="EMBL" id="GGA69955.1"/>
    </source>
</evidence>
<feature type="chain" id="PRO_5035284038" evidence="4">
    <location>
        <begin position="22"/>
        <end position="396"/>
    </location>
</feature>
<dbReference type="Gene3D" id="2.40.170.20">
    <property type="entry name" value="TonB-dependent receptor, beta-barrel domain"/>
    <property type="match status" value="1"/>
</dbReference>
<keyword evidence="2" id="KW-0472">Membrane</keyword>
<protein>
    <submittedName>
        <fullName evidence="5">TetR family transcriptional regulator</fullName>
    </submittedName>
</protein>
<evidence type="ECO:0000313" key="6">
    <source>
        <dbReference type="Proteomes" id="UP000619743"/>
    </source>
</evidence>
<keyword evidence="6" id="KW-1185">Reference proteome</keyword>
<name>A0A8J2U3F9_9GAMM</name>
<evidence type="ECO:0000256" key="4">
    <source>
        <dbReference type="SAM" id="SignalP"/>
    </source>
</evidence>
<comment type="caution">
    <text evidence="5">The sequence shown here is derived from an EMBL/GenBank/DDBJ whole genome shotgun (WGS) entry which is preliminary data.</text>
</comment>
<dbReference type="InterPro" id="IPR018759">
    <property type="entry name" value="BBP2_2"/>
</dbReference>
<dbReference type="GO" id="GO:0009279">
    <property type="term" value="C:cell outer membrane"/>
    <property type="evidence" value="ECO:0007669"/>
    <property type="project" value="UniProtKB-SubCell"/>
</dbReference>
<dbReference type="AlphaFoldDB" id="A0A8J2U3F9"/>